<proteinExistence type="predicted"/>
<keyword evidence="3" id="KW-1185">Reference proteome</keyword>
<comment type="caution">
    <text evidence="2">The sequence shown here is derived from an EMBL/GenBank/DDBJ whole genome shotgun (WGS) entry which is preliminary data.</text>
</comment>
<evidence type="ECO:0000313" key="3">
    <source>
        <dbReference type="Proteomes" id="UP001500994"/>
    </source>
</evidence>
<feature type="region of interest" description="Disordered" evidence="1">
    <location>
        <begin position="1"/>
        <end position="46"/>
    </location>
</feature>
<accession>A0ABN3T4C4</accession>
<name>A0ABN3T4C4_9ACTN</name>
<protein>
    <submittedName>
        <fullName evidence="2">Uncharacterized protein</fullName>
    </submittedName>
</protein>
<evidence type="ECO:0000313" key="2">
    <source>
        <dbReference type="EMBL" id="GAA2692325.1"/>
    </source>
</evidence>
<evidence type="ECO:0000256" key="1">
    <source>
        <dbReference type="SAM" id="MobiDB-lite"/>
    </source>
</evidence>
<feature type="compositionally biased region" description="Low complexity" evidence="1">
    <location>
        <begin position="1"/>
        <end position="14"/>
    </location>
</feature>
<sequence length="121" mass="13391">MRGAAPRPARLAGRTAQEREGHHREHTHPARGRRGPSPADPRHWQADEEWTRLRSSCAKYSSDWTDCYGYPIIHAYGAVADAPALFTETTRVLALKSAMYELTDGDDLRAGAGASSRESRS</sequence>
<gene>
    <name evidence="2" type="ORF">GCM10009864_78660</name>
</gene>
<dbReference type="EMBL" id="BAAARK010000061">
    <property type="protein sequence ID" value="GAA2692325.1"/>
    <property type="molecule type" value="Genomic_DNA"/>
</dbReference>
<dbReference type="RefSeq" id="WP_344584665.1">
    <property type="nucleotide sequence ID" value="NZ_BAAARK010000061.1"/>
</dbReference>
<feature type="compositionally biased region" description="Basic residues" evidence="1">
    <location>
        <begin position="24"/>
        <end position="34"/>
    </location>
</feature>
<dbReference type="Proteomes" id="UP001500994">
    <property type="component" value="Unassembled WGS sequence"/>
</dbReference>
<reference evidence="2 3" key="1">
    <citation type="journal article" date="2019" name="Int. J. Syst. Evol. Microbiol.">
        <title>The Global Catalogue of Microorganisms (GCM) 10K type strain sequencing project: providing services to taxonomists for standard genome sequencing and annotation.</title>
        <authorList>
            <consortium name="The Broad Institute Genomics Platform"/>
            <consortium name="The Broad Institute Genome Sequencing Center for Infectious Disease"/>
            <person name="Wu L."/>
            <person name="Ma J."/>
        </authorList>
    </citation>
    <scope>NUCLEOTIDE SEQUENCE [LARGE SCALE GENOMIC DNA]</scope>
    <source>
        <strain evidence="2 3">JCM 16374</strain>
    </source>
</reference>
<organism evidence="2 3">
    <name type="scientific">Streptomyces lunalinharesii</name>
    <dbReference type="NCBI Taxonomy" id="333384"/>
    <lineage>
        <taxon>Bacteria</taxon>
        <taxon>Bacillati</taxon>
        <taxon>Actinomycetota</taxon>
        <taxon>Actinomycetes</taxon>
        <taxon>Kitasatosporales</taxon>
        <taxon>Streptomycetaceae</taxon>
        <taxon>Streptomyces</taxon>
    </lineage>
</organism>